<sequence length="357" mass="39989">MGDKRQNKSTLDYSNSPRTLVAIIGLFTPLGCATAIYLIRCGYRVLGLSTRNLDIKRVKQLLASFPQECIRHLSYRLIISLTAQGFAEKFKEARYIMYMASPLVPSSTPTPDELTKANVKVLPHIIEGAKLTTSIKRIIFVTSITAYFTPEELGEWDTLYIDQSPQPPHNHHNEPVAFAGNRAFDFLVADLTNLLDTEANFDFVYFMVPDILGPSPLKMTAAEFHWGSNGKLLDHLLGKGNQRLLGTSVHIDDAAKCLARSVFTMTLTANPYVTEGRYIITGGPANWSNAINIVKRHRPELIGSMFATMDVPARVYPCEINNTESKVVFNHLFKDFEEQVLDTVDFYASLLKNNPPE</sequence>
<evidence type="ECO:0000313" key="1">
    <source>
        <dbReference type="EMBL" id="KAJ8109689.1"/>
    </source>
</evidence>
<organism evidence="1 2">
    <name type="scientific">Nemania bipapillata</name>
    <dbReference type="NCBI Taxonomy" id="110536"/>
    <lineage>
        <taxon>Eukaryota</taxon>
        <taxon>Fungi</taxon>
        <taxon>Dikarya</taxon>
        <taxon>Ascomycota</taxon>
        <taxon>Pezizomycotina</taxon>
        <taxon>Sordariomycetes</taxon>
        <taxon>Xylariomycetidae</taxon>
        <taxon>Xylariales</taxon>
        <taxon>Xylariaceae</taxon>
        <taxon>Nemania</taxon>
    </lineage>
</organism>
<reference evidence="1" key="1">
    <citation type="submission" date="2022-11" db="EMBL/GenBank/DDBJ databases">
        <title>Genome Sequence of Nemania bipapillata.</title>
        <authorList>
            <person name="Buettner E."/>
        </authorList>
    </citation>
    <scope>NUCLEOTIDE SEQUENCE</scope>
    <source>
        <strain evidence="1">CP14</strain>
    </source>
</reference>
<comment type="caution">
    <text evidence="1">The sequence shown here is derived from an EMBL/GenBank/DDBJ whole genome shotgun (WGS) entry which is preliminary data.</text>
</comment>
<keyword evidence="2" id="KW-1185">Reference proteome</keyword>
<name>A0ACC2I3B2_9PEZI</name>
<proteinExistence type="predicted"/>
<dbReference type="Proteomes" id="UP001153334">
    <property type="component" value="Unassembled WGS sequence"/>
</dbReference>
<evidence type="ECO:0000313" key="2">
    <source>
        <dbReference type="Proteomes" id="UP001153334"/>
    </source>
</evidence>
<accession>A0ACC2I3B2</accession>
<gene>
    <name evidence="1" type="ORF">ONZ43_g6065</name>
</gene>
<dbReference type="EMBL" id="JAPESX010002046">
    <property type="protein sequence ID" value="KAJ8109689.1"/>
    <property type="molecule type" value="Genomic_DNA"/>
</dbReference>
<protein>
    <submittedName>
        <fullName evidence="1">Uncharacterized protein</fullName>
    </submittedName>
</protein>